<evidence type="ECO:0000313" key="4">
    <source>
        <dbReference type="EMBL" id="CAE4589023.1"/>
    </source>
</evidence>
<dbReference type="InterPro" id="IPR019128">
    <property type="entry name" value="Dcc1"/>
</dbReference>
<feature type="region of interest" description="Disordered" evidence="3">
    <location>
        <begin position="86"/>
        <end position="115"/>
    </location>
</feature>
<dbReference type="GO" id="GO:0006260">
    <property type="term" value="P:DNA replication"/>
    <property type="evidence" value="ECO:0007669"/>
    <property type="project" value="UniProtKB-KW"/>
</dbReference>
<dbReference type="GO" id="GO:0000775">
    <property type="term" value="C:chromosome, centromeric region"/>
    <property type="evidence" value="ECO:0007669"/>
    <property type="project" value="TreeGrafter"/>
</dbReference>
<evidence type="ECO:0000256" key="1">
    <source>
        <dbReference type="ARBA" id="ARBA00007017"/>
    </source>
</evidence>
<feature type="region of interest" description="Disordered" evidence="3">
    <location>
        <begin position="157"/>
        <end position="190"/>
    </location>
</feature>
<gene>
    <name evidence="4" type="ORF">DBRI00130_LOCUS5425</name>
</gene>
<dbReference type="PANTHER" id="PTHR13395">
    <property type="entry name" value="SISTER CHROMATID COHESION PROTEIN DCC1-RELATED"/>
    <property type="match status" value="1"/>
</dbReference>
<feature type="region of interest" description="Disordered" evidence="3">
    <location>
        <begin position="1"/>
        <end position="30"/>
    </location>
</feature>
<evidence type="ECO:0000256" key="3">
    <source>
        <dbReference type="SAM" id="MobiDB-lite"/>
    </source>
</evidence>
<name>A0A7S4QPA6_9STRA</name>
<dbReference type="GO" id="GO:0034088">
    <property type="term" value="P:maintenance of mitotic sister chromatid cohesion"/>
    <property type="evidence" value="ECO:0007669"/>
    <property type="project" value="TreeGrafter"/>
</dbReference>
<sequence length="554" mass="62605">MERPNDKAQPKRKQEERTIMRSADDPINTDDKVTLLALPITDFQQLASSSTTTTANKKDEDELILLQLPPKSSFTVSDLMTGSARIIGKRGNNDDDDDDVSEEEDDGSNSGSNISNYRKRNQACLVVESKGCTYEISRVETSNALVLVPPLLLPHCNNPNDNQDENEKLPQAKKLKLSSGESGTTTSPKKKLIEMPSRVLGCNGSVASFLEMKQRRLDKIYLERVLSKHVYDPYNNHKKKSSLSAQKWEKWGLSVSDLAIQIQCSKKELYNAMKDMDIFSLSVGTEGDKEKIKIGDKREDSGNIKDKETTLRYGMLSEEAKYEAFKAIVAALAECQKFANYGTEGLLESECVAQIMRQGEGEEDVLGECVIRHCLRSCSSNDGDEVNGTDEKNEIIRIDVSKIAIFLAHNLFNSQTQPWERSMFLSEWQRLIPGVGDVYMPKLEWLRGIALEVKKGETTLNPYSTTELTKISSNDDNENDAMYLKYFPENRLSIDPPKRFQRLFAEREKWTLQDLEPYISKLADKVGITQAELLLKYAQVVTDKEDGAQWYLAR</sequence>
<dbReference type="GO" id="GO:0031390">
    <property type="term" value="C:Ctf18 RFC-like complex"/>
    <property type="evidence" value="ECO:0007669"/>
    <property type="project" value="InterPro"/>
</dbReference>
<dbReference type="EMBL" id="HBNS01006702">
    <property type="protein sequence ID" value="CAE4589023.1"/>
    <property type="molecule type" value="Transcribed_RNA"/>
</dbReference>
<dbReference type="GO" id="GO:0000785">
    <property type="term" value="C:chromatin"/>
    <property type="evidence" value="ECO:0007669"/>
    <property type="project" value="TreeGrafter"/>
</dbReference>
<reference evidence="4" key="1">
    <citation type="submission" date="2021-01" db="EMBL/GenBank/DDBJ databases">
        <authorList>
            <person name="Corre E."/>
            <person name="Pelletier E."/>
            <person name="Niang G."/>
            <person name="Scheremetjew M."/>
            <person name="Finn R."/>
            <person name="Kale V."/>
            <person name="Holt S."/>
            <person name="Cochrane G."/>
            <person name="Meng A."/>
            <person name="Brown T."/>
            <person name="Cohen L."/>
        </authorList>
    </citation>
    <scope>NUCLEOTIDE SEQUENCE</scope>
    <source>
        <strain evidence="4">GSO104</strain>
    </source>
</reference>
<dbReference type="Pfam" id="PF09724">
    <property type="entry name" value="Dcc1"/>
    <property type="match status" value="1"/>
</dbReference>
<organism evidence="4">
    <name type="scientific">Ditylum brightwellii</name>
    <dbReference type="NCBI Taxonomy" id="49249"/>
    <lineage>
        <taxon>Eukaryota</taxon>
        <taxon>Sar</taxon>
        <taxon>Stramenopiles</taxon>
        <taxon>Ochrophyta</taxon>
        <taxon>Bacillariophyta</taxon>
        <taxon>Mediophyceae</taxon>
        <taxon>Lithodesmiophycidae</taxon>
        <taxon>Lithodesmiales</taxon>
        <taxon>Lithodesmiaceae</taxon>
        <taxon>Ditylum</taxon>
    </lineage>
</organism>
<evidence type="ECO:0008006" key="5">
    <source>
        <dbReference type="Google" id="ProtNLM"/>
    </source>
</evidence>
<dbReference type="AlphaFoldDB" id="A0A7S4QPA6"/>
<keyword evidence="2" id="KW-0235">DNA replication</keyword>
<proteinExistence type="inferred from homology"/>
<dbReference type="PANTHER" id="PTHR13395:SF6">
    <property type="entry name" value="SISTER CHROMATID COHESION PROTEIN DCC1"/>
    <property type="match status" value="1"/>
</dbReference>
<comment type="similarity">
    <text evidence="1">Belongs to the DCC1 family.</text>
</comment>
<protein>
    <recommendedName>
        <fullName evidence="5">Sister chromatid cohesion protein DCC1</fullName>
    </recommendedName>
</protein>
<feature type="compositionally biased region" description="Acidic residues" evidence="3">
    <location>
        <begin position="94"/>
        <end position="107"/>
    </location>
</feature>
<accession>A0A7S4QPA6</accession>
<evidence type="ECO:0000256" key="2">
    <source>
        <dbReference type="ARBA" id="ARBA00022705"/>
    </source>
</evidence>